<dbReference type="EMBL" id="KQ986746">
    <property type="protein sequence ID" value="KZV58533.1"/>
    <property type="molecule type" value="Genomic_DNA"/>
</dbReference>
<organism evidence="1 2">
    <name type="scientific">Dorcoceras hygrometricum</name>
    <dbReference type="NCBI Taxonomy" id="472368"/>
    <lineage>
        <taxon>Eukaryota</taxon>
        <taxon>Viridiplantae</taxon>
        <taxon>Streptophyta</taxon>
        <taxon>Embryophyta</taxon>
        <taxon>Tracheophyta</taxon>
        <taxon>Spermatophyta</taxon>
        <taxon>Magnoliopsida</taxon>
        <taxon>eudicotyledons</taxon>
        <taxon>Gunneridae</taxon>
        <taxon>Pentapetalae</taxon>
        <taxon>asterids</taxon>
        <taxon>lamiids</taxon>
        <taxon>Lamiales</taxon>
        <taxon>Gesneriaceae</taxon>
        <taxon>Didymocarpoideae</taxon>
        <taxon>Trichosporeae</taxon>
        <taxon>Loxocarpinae</taxon>
        <taxon>Dorcoceras</taxon>
    </lineage>
</organism>
<name>A0A2Z7DGQ1_9LAMI</name>
<gene>
    <name evidence="1" type="ORF">F511_16394</name>
</gene>
<accession>A0A2Z7DGQ1</accession>
<reference evidence="1 2" key="1">
    <citation type="journal article" date="2015" name="Proc. Natl. Acad. Sci. U.S.A.">
        <title>The resurrection genome of Boea hygrometrica: A blueprint for survival of dehydration.</title>
        <authorList>
            <person name="Xiao L."/>
            <person name="Yang G."/>
            <person name="Zhang L."/>
            <person name="Yang X."/>
            <person name="Zhao S."/>
            <person name="Ji Z."/>
            <person name="Zhou Q."/>
            <person name="Hu M."/>
            <person name="Wang Y."/>
            <person name="Chen M."/>
            <person name="Xu Y."/>
            <person name="Jin H."/>
            <person name="Xiao X."/>
            <person name="Hu G."/>
            <person name="Bao F."/>
            <person name="Hu Y."/>
            <person name="Wan P."/>
            <person name="Li L."/>
            <person name="Deng X."/>
            <person name="Kuang T."/>
            <person name="Xiang C."/>
            <person name="Zhu J.K."/>
            <person name="Oliver M.J."/>
            <person name="He Y."/>
        </authorList>
    </citation>
    <scope>NUCLEOTIDE SEQUENCE [LARGE SCALE GENOMIC DNA]</scope>
    <source>
        <strain evidence="2">cv. XS01</strain>
    </source>
</reference>
<dbReference type="AlphaFoldDB" id="A0A2Z7DGQ1"/>
<evidence type="ECO:0000313" key="1">
    <source>
        <dbReference type="EMBL" id="KZV58533.1"/>
    </source>
</evidence>
<proteinExistence type="predicted"/>
<keyword evidence="2" id="KW-1185">Reference proteome</keyword>
<sequence>MVEPRTNLDGRVLKRCAAAPIHVVRPCPTGHGLSHGLVQRDRSELGEVLQVGRPELVELMARRRGCGGMRLGFLHGLGRFGWAGIVTPRNI</sequence>
<evidence type="ECO:0000313" key="2">
    <source>
        <dbReference type="Proteomes" id="UP000250235"/>
    </source>
</evidence>
<protein>
    <submittedName>
        <fullName evidence="1">Uncharacterized protein</fullName>
    </submittedName>
</protein>
<dbReference type="Proteomes" id="UP000250235">
    <property type="component" value="Unassembled WGS sequence"/>
</dbReference>